<evidence type="ECO:0000313" key="2">
    <source>
        <dbReference type="Proteomes" id="UP000679725"/>
    </source>
</evidence>
<dbReference type="EMBL" id="CAJRAU010000002">
    <property type="protein sequence ID" value="CAG5068550.1"/>
    <property type="molecule type" value="Genomic_DNA"/>
</dbReference>
<gene>
    <name evidence="1" type="ORF">DYBT9623_01281</name>
</gene>
<name>A0ABM8UM63_9BACT</name>
<comment type="caution">
    <text evidence="1">The sequence shown here is derived from an EMBL/GenBank/DDBJ whole genome shotgun (WGS) entry which is preliminary data.</text>
</comment>
<sequence>MNLSENKITSQIYLQNRNPVITGNLFKSAMPLPNYQKQVIY</sequence>
<proteinExistence type="predicted"/>
<keyword evidence="2" id="KW-1185">Reference proteome</keyword>
<organism evidence="1 2">
    <name type="scientific">Dyadobacter linearis</name>
    <dbReference type="NCBI Taxonomy" id="2823330"/>
    <lineage>
        <taxon>Bacteria</taxon>
        <taxon>Pseudomonadati</taxon>
        <taxon>Bacteroidota</taxon>
        <taxon>Cytophagia</taxon>
        <taxon>Cytophagales</taxon>
        <taxon>Spirosomataceae</taxon>
        <taxon>Dyadobacter</taxon>
    </lineage>
</organism>
<reference evidence="1 2" key="1">
    <citation type="submission" date="2021-04" db="EMBL/GenBank/DDBJ databases">
        <authorList>
            <person name="Rodrigo-Torres L."/>
            <person name="Arahal R. D."/>
            <person name="Lucena T."/>
        </authorList>
    </citation>
    <scope>NUCLEOTIDE SEQUENCE [LARGE SCALE GENOMIC DNA]</scope>
    <source>
        <strain evidence="1 2">CECT 9623</strain>
    </source>
</reference>
<protein>
    <submittedName>
        <fullName evidence="1">Uncharacterized protein</fullName>
    </submittedName>
</protein>
<evidence type="ECO:0000313" key="1">
    <source>
        <dbReference type="EMBL" id="CAG5068550.1"/>
    </source>
</evidence>
<accession>A0ABM8UM63</accession>
<dbReference type="Proteomes" id="UP000679725">
    <property type="component" value="Unassembled WGS sequence"/>
</dbReference>